<feature type="chain" id="PRO_5047167055" evidence="14">
    <location>
        <begin position="35"/>
        <end position="802"/>
    </location>
</feature>
<keyword evidence="9 12" id="KW-0472">Membrane</keyword>
<comment type="subcellular location">
    <subcellularLocation>
        <location evidence="1 12">Cell outer membrane</location>
        <topology evidence="1 12">Multi-pass membrane protein</topology>
    </subcellularLocation>
</comment>
<dbReference type="InterPro" id="IPR000531">
    <property type="entry name" value="Beta-barrel_TonB"/>
</dbReference>
<organism evidence="16 17">
    <name type="scientific">Hydrogenophaga electricum</name>
    <dbReference type="NCBI Taxonomy" id="1230953"/>
    <lineage>
        <taxon>Bacteria</taxon>
        <taxon>Pseudomonadati</taxon>
        <taxon>Pseudomonadota</taxon>
        <taxon>Betaproteobacteria</taxon>
        <taxon>Burkholderiales</taxon>
        <taxon>Comamonadaceae</taxon>
        <taxon>Hydrogenophaga</taxon>
    </lineage>
</organism>
<dbReference type="Pfam" id="PF07715">
    <property type="entry name" value="Plug"/>
    <property type="match status" value="1"/>
</dbReference>
<keyword evidence="11 12" id="KW-0998">Cell outer membrane</keyword>
<dbReference type="InterPro" id="IPR012910">
    <property type="entry name" value="Plug_dom"/>
</dbReference>
<gene>
    <name evidence="16" type="primary">bfrC</name>
    <name evidence="16" type="ORF">GCM10007935_36760</name>
</gene>
<dbReference type="InterPro" id="IPR039426">
    <property type="entry name" value="TonB-dep_rcpt-like"/>
</dbReference>
<keyword evidence="6 12" id="KW-0812">Transmembrane</keyword>
<keyword evidence="8 13" id="KW-0798">TonB box</keyword>
<evidence type="ECO:0000256" key="8">
    <source>
        <dbReference type="ARBA" id="ARBA00023077"/>
    </source>
</evidence>
<dbReference type="Gene3D" id="2.40.170.20">
    <property type="entry name" value="TonB-dependent receptor, beta-barrel domain"/>
    <property type="match status" value="1"/>
</dbReference>
<dbReference type="SUPFAM" id="SSF56935">
    <property type="entry name" value="Porins"/>
    <property type="match status" value="1"/>
</dbReference>
<dbReference type="InterPro" id="IPR011662">
    <property type="entry name" value="Secretin/TonB_short_N"/>
</dbReference>
<evidence type="ECO:0000313" key="17">
    <source>
        <dbReference type="Proteomes" id="UP001156903"/>
    </source>
</evidence>
<keyword evidence="5" id="KW-0406">Ion transport</keyword>
<dbReference type="Proteomes" id="UP001156903">
    <property type="component" value="Unassembled WGS sequence"/>
</dbReference>
<dbReference type="SMART" id="SM00965">
    <property type="entry name" value="STN"/>
    <property type="match status" value="1"/>
</dbReference>
<sequence length="802" mass="86759">MPSFPRKRWAPAPLALAASLALTLAAGHAPLAHAQDAAAPVSVQIPALPLGQALNELARQARLPLTFPAPLVAGKTAPAVTGAMTVRQALDRLLAGSGLAAAFEGGAVVVRPAPPRAPGAETTLKTVTVTASAAAPESPLRYLSADVAAGALGSKSVLDTPFSLTVVDSESITERGARSIGQIFVNDPSVYTPTSAATTDWWGTQIRGLGVRNSYIDDIPMLLYWGGDFPTEVVESVTALKGLTGFMYGFGEPGGALSYQLKRPKAHNETTVDLGLRNPGLWSVHVDTSRVLDDGLALRANIAKEDGKAYNGARIDRTVASLAVDKVIDPSLKWFGTLTYEDSRNRGEPLQFYLSAYDTAGSGGRLPRMTYVYDDVNVDNGFYNTKTTQASTGLRWDIDGRWRLTTQIGASRREHYANKAFADLLNLEGDYAGNSYNFAGKLDNLFTQAVVEGRFESGAVRHELVGGVGIQQAKDTWSNDWYWVNDFNGNLYQRQPFRTTRAIDFSMGPLGADTRQTYAFASDTVHFGPHWQAIVGLRYTDYRVKDLDGDPSVDSGYDAQKASPTLALIYKPDPQTSYYGSYVEGLEAGTRVAQTYANAGEMLGATVSRQYEVGVKRESGGVDYTAALFRIERANQMDIWRDGARYLTQDGLLVYQGAEFSGAWQATRNLNLGFGAIYLDGAIDKVSADNAALQGNTPANAAKWQVVANTQYRVPGMAGLKLHGNVRYYGALYASDANDLKVPAHTVANAGFSYDFRVQAQPWTLIGNIYNLFNTRYWAAGGWSSANQGEARNVSLVLRTRF</sequence>
<dbReference type="EMBL" id="BSPB01000048">
    <property type="protein sequence ID" value="GLS16236.1"/>
    <property type="molecule type" value="Genomic_DNA"/>
</dbReference>
<dbReference type="InterPro" id="IPR037066">
    <property type="entry name" value="Plug_dom_sf"/>
</dbReference>
<dbReference type="PANTHER" id="PTHR32552">
    <property type="entry name" value="FERRICHROME IRON RECEPTOR-RELATED"/>
    <property type="match status" value="1"/>
</dbReference>
<dbReference type="InterPro" id="IPR036942">
    <property type="entry name" value="Beta-barrel_TonB_sf"/>
</dbReference>
<comment type="similarity">
    <text evidence="2 12 13">Belongs to the TonB-dependent receptor family.</text>
</comment>
<evidence type="ECO:0000256" key="9">
    <source>
        <dbReference type="ARBA" id="ARBA00023136"/>
    </source>
</evidence>
<evidence type="ECO:0000256" key="4">
    <source>
        <dbReference type="ARBA" id="ARBA00022452"/>
    </source>
</evidence>
<protein>
    <submittedName>
        <fullName evidence="16">Ferric siderophore receptor</fullName>
    </submittedName>
</protein>
<dbReference type="NCBIfam" id="TIGR01783">
    <property type="entry name" value="TonB-siderophor"/>
    <property type="match status" value="1"/>
</dbReference>
<evidence type="ECO:0000256" key="1">
    <source>
        <dbReference type="ARBA" id="ARBA00004571"/>
    </source>
</evidence>
<evidence type="ECO:0000259" key="15">
    <source>
        <dbReference type="SMART" id="SM00965"/>
    </source>
</evidence>
<reference evidence="17" key="1">
    <citation type="journal article" date="2019" name="Int. J. Syst. Evol. Microbiol.">
        <title>The Global Catalogue of Microorganisms (GCM) 10K type strain sequencing project: providing services to taxonomists for standard genome sequencing and annotation.</title>
        <authorList>
            <consortium name="The Broad Institute Genomics Platform"/>
            <consortium name="The Broad Institute Genome Sequencing Center for Infectious Disease"/>
            <person name="Wu L."/>
            <person name="Ma J."/>
        </authorList>
    </citation>
    <scope>NUCLEOTIDE SEQUENCE [LARGE SCALE GENOMIC DNA]</scope>
    <source>
        <strain evidence="17">NBRC 109341</strain>
    </source>
</reference>
<dbReference type="Gene3D" id="3.55.50.30">
    <property type="match status" value="1"/>
</dbReference>
<name>A0ABQ6CD53_9BURK</name>
<keyword evidence="4 12" id="KW-1134">Transmembrane beta strand</keyword>
<keyword evidence="17" id="KW-1185">Reference proteome</keyword>
<evidence type="ECO:0000256" key="11">
    <source>
        <dbReference type="ARBA" id="ARBA00023237"/>
    </source>
</evidence>
<evidence type="ECO:0000256" key="13">
    <source>
        <dbReference type="RuleBase" id="RU003357"/>
    </source>
</evidence>
<dbReference type="PANTHER" id="PTHR32552:SF82">
    <property type="entry name" value="FCUA PROTEIN"/>
    <property type="match status" value="1"/>
</dbReference>
<evidence type="ECO:0000256" key="2">
    <source>
        <dbReference type="ARBA" id="ARBA00009810"/>
    </source>
</evidence>
<dbReference type="Pfam" id="PF07660">
    <property type="entry name" value="STN"/>
    <property type="match status" value="1"/>
</dbReference>
<keyword evidence="3 12" id="KW-0813">Transport</keyword>
<dbReference type="Gene3D" id="2.170.130.10">
    <property type="entry name" value="TonB-dependent receptor, plug domain"/>
    <property type="match status" value="1"/>
</dbReference>
<dbReference type="RefSeq" id="WP_284308996.1">
    <property type="nucleotide sequence ID" value="NZ_BSPB01000048.1"/>
</dbReference>
<dbReference type="Pfam" id="PF00593">
    <property type="entry name" value="TonB_dep_Rec_b-barrel"/>
    <property type="match status" value="1"/>
</dbReference>
<evidence type="ECO:0000256" key="12">
    <source>
        <dbReference type="PROSITE-ProRule" id="PRU01360"/>
    </source>
</evidence>
<accession>A0ABQ6CD53</accession>
<evidence type="ECO:0000256" key="6">
    <source>
        <dbReference type="ARBA" id="ARBA00022692"/>
    </source>
</evidence>
<keyword evidence="7" id="KW-0408">Iron</keyword>
<evidence type="ECO:0000256" key="7">
    <source>
        <dbReference type="ARBA" id="ARBA00023004"/>
    </source>
</evidence>
<keyword evidence="14" id="KW-0732">Signal</keyword>
<evidence type="ECO:0000256" key="5">
    <source>
        <dbReference type="ARBA" id="ARBA00022496"/>
    </source>
</evidence>
<keyword evidence="5" id="KW-0410">Iron transport</keyword>
<evidence type="ECO:0000256" key="14">
    <source>
        <dbReference type="SAM" id="SignalP"/>
    </source>
</evidence>
<evidence type="ECO:0000256" key="3">
    <source>
        <dbReference type="ARBA" id="ARBA00022448"/>
    </source>
</evidence>
<evidence type="ECO:0000256" key="10">
    <source>
        <dbReference type="ARBA" id="ARBA00023170"/>
    </source>
</evidence>
<feature type="signal peptide" evidence="14">
    <location>
        <begin position="1"/>
        <end position="34"/>
    </location>
</feature>
<evidence type="ECO:0000313" key="16">
    <source>
        <dbReference type="EMBL" id="GLS16236.1"/>
    </source>
</evidence>
<feature type="domain" description="Secretin/TonB short N-terminal" evidence="15">
    <location>
        <begin position="63"/>
        <end position="113"/>
    </location>
</feature>
<dbReference type="PROSITE" id="PS52016">
    <property type="entry name" value="TONB_DEPENDENT_REC_3"/>
    <property type="match status" value="1"/>
</dbReference>
<comment type="caution">
    <text evidence="16">The sequence shown here is derived from an EMBL/GenBank/DDBJ whole genome shotgun (WGS) entry which is preliminary data.</text>
</comment>
<proteinExistence type="inferred from homology"/>
<dbReference type="CDD" id="cd01347">
    <property type="entry name" value="ligand_gated_channel"/>
    <property type="match status" value="1"/>
</dbReference>
<keyword evidence="10 16" id="KW-0675">Receptor</keyword>
<dbReference type="InterPro" id="IPR010105">
    <property type="entry name" value="TonB_sidphr_rcpt"/>
</dbReference>